<dbReference type="SMART" id="SM00047">
    <property type="entry name" value="LYZ2"/>
    <property type="match status" value="1"/>
</dbReference>
<dbReference type="Gene3D" id="1.10.530.10">
    <property type="match status" value="1"/>
</dbReference>
<dbReference type="Proteomes" id="UP000315540">
    <property type="component" value="Unassembled WGS sequence"/>
</dbReference>
<dbReference type="EMBL" id="VFWZ01000002">
    <property type="protein sequence ID" value="TPN87116.1"/>
    <property type="molecule type" value="Genomic_DNA"/>
</dbReference>
<dbReference type="GO" id="GO:0071973">
    <property type="term" value="P:bacterial-type flagellum-dependent cell motility"/>
    <property type="evidence" value="ECO:0007669"/>
    <property type="project" value="TreeGrafter"/>
</dbReference>
<keyword evidence="2" id="KW-0812">Transmembrane</keyword>
<dbReference type="InterPro" id="IPR002901">
    <property type="entry name" value="MGlyc_endo_b_GlcNAc-like_dom"/>
</dbReference>
<name>A0A504J8A4_9FLAO</name>
<protein>
    <submittedName>
        <fullName evidence="4">Peptidoglycan hydrolase</fullName>
    </submittedName>
</protein>
<keyword evidence="2" id="KW-1133">Transmembrane helix</keyword>
<dbReference type="AlphaFoldDB" id="A0A504J8A4"/>
<proteinExistence type="predicted"/>
<keyword evidence="2" id="KW-0472">Membrane</keyword>
<feature type="transmembrane region" description="Helical" evidence="2">
    <location>
        <begin position="186"/>
        <end position="205"/>
    </location>
</feature>
<evidence type="ECO:0000259" key="3">
    <source>
        <dbReference type="SMART" id="SM00047"/>
    </source>
</evidence>
<sequence>MATKKEQFVIRYYPYAKKASEKSGVPILFALSQSALESGWGKSAKGNMMFGIKKGSGRNYGGWSQGYSQLITTTEYSSSPNRSFPFIYPGYPIRQSNGKWKYRIKDVFRAYPNPFFSFIDWAGLLFKNRRYSYAMRFKKDPYRFAEEVAKAGYATDPNYASKIKRIMKEIEQVIVLKKLDKKEGSIIIPMAIMGISVIAIIVAVLKSKTK</sequence>
<reference evidence="4 5" key="1">
    <citation type="submission" date="2019-06" db="EMBL/GenBank/DDBJ databases">
        <authorList>
            <person name="Meng X."/>
        </authorList>
    </citation>
    <scope>NUCLEOTIDE SEQUENCE [LARGE SCALE GENOMIC DNA]</scope>
    <source>
        <strain evidence="4 5">M625</strain>
    </source>
</reference>
<feature type="domain" description="Mannosyl-glycoprotein endo-beta-N-acetylglucosamidase-like" evidence="3">
    <location>
        <begin position="2"/>
        <end position="178"/>
    </location>
</feature>
<dbReference type="GO" id="GO:0004040">
    <property type="term" value="F:amidase activity"/>
    <property type="evidence" value="ECO:0007669"/>
    <property type="project" value="InterPro"/>
</dbReference>
<evidence type="ECO:0000256" key="2">
    <source>
        <dbReference type="SAM" id="Phobius"/>
    </source>
</evidence>
<accession>A0A504J8A4</accession>
<organism evidence="4 5">
    <name type="scientific">Aquimarina algicola</name>
    <dbReference type="NCBI Taxonomy" id="2589995"/>
    <lineage>
        <taxon>Bacteria</taxon>
        <taxon>Pseudomonadati</taxon>
        <taxon>Bacteroidota</taxon>
        <taxon>Flavobacteriia</taxon>
        <taxon>Flavobacteriales</taxon>
        <taxon>Flavobacteriaceae</taxon>
        <taxon>Aquimarina</taxon>
    </lineage>
</organism>
<dbReference type="OrthoDB" id="9810444at2"/>
<keyword evidence="5" id="KW-1185">Reference proteome</keyword>
<gene>
    <name evidence="4" type="ORF">FHK87_05865</name>
</gene>
<evidence type="ECO:0000313" key="4">
    <source>
        <dbReference type="EMBL" id="TPN87116.1"/>
    </source>
</evidence>
<dbReference type="PANTHER" id="PTHR33308:SF9">
    <property type="entry name" value="PEPTIDOGLYCAN HYDROLASE FLGJ"/>
    <property type="match status" value="1"/>
</dbReference>
<keyword evidence="1 4" id="KW-0378">Hydrolase</keyword>
<evidence type="ECO:0000256" key="1">
    <source>
        <dbReference type="ARBA" id="ARBA00022801"/>
    </source>
</evidence>
<dbReference type="RefSeq" id="WP_140591319.1">
    <property type="nucleotide sequence ID" value="NZ_VFWZ01000002.1"/>
</dbReference>
<evidence type="ECO:0000313" key="5">
    <source>
        <dbReference type="Proteomes" id="UP000315540"/>
    </source>
</evidence>
<dbReference type="PANTHER" id="PTHR33308">
    <property type="entry name" value="PEPTIDOGLYCAN HYDROLASE FLGJ"/>
    <property type="match status" value="1"/>
</dbReference>
<dbReference type="InterPro" id="IPR051056">
    <property type="entry name" value="Glycosyl_Hydrolase_73"/>
</dbReference>
<dbReference type="Pfam" id="PF01832">
    <property type="entry name" value="Glucosaminidase"/>
    <property type="match status" value="1"/>
</dbReference>
<comment type="caution">
    <text evidence="4">The sequence shown here is derived from an EMBL/GenBank/DDBJ whole genome shotgun (WGS) entry which is preliminary data.</text>
</comment>